<protein>
    <submittedName>
        <fullName evidence="1">Uncharacterized protein</fullName>
    </submittedName>
</protein>
<gene>
    <name evidence="1" type="ORF">CLM73_00395</name>
</gene>
<proteinExistence type="predicted"/>
<dbReference type="AlphaFoldDB" id="A0A2S0I128"/>
<dbReference type="OrthoDB" id="8704412at2"/>
<dbReference type="RefSeq" id="WP_105236853.1">
    <property type="nucleotide sequence ID" value="NZ_CP023270.1"/>
</dbReference>
<evidence type="ECO:0000313" key="1">
    <source>
        <dbReference type="EMBL" id="AVJ25705.1"/>
    </source>
</evidence>
<evidence type="ECO:0000313" key="2">
    <source>
        <dbReference type="Proteomes" id="UP000239477"/>
    </source>
</evidence>
<dbReference type="Proteomes" id="UP000239477">
    <property type="component" value="Chromosome"/>
</dbReference>
<reference evidence="1 2" key="1">
    <citation type="submission" date="2017-09" db="EMBL/GenBank/DDBJ databases">
        <title>Genomic, metabolic, and phenotypic characteristics of bacterial isolates from the natural microbiome of the model nematode Caenorhabditis elegans.</title>
        <authorList>
            <person name="Zimmermann J."/>
            <person name="Obeng N."/>
            <person name="Yang W."/>
            <person name="Obeng O."/>
            <person name="Kissoyan K."/>
            <person name="Pees B."/>
            <person name="Dirksen P."/>
            <person name="Hoppner M."/>
            <person name="Franke A."/>
            <person name="Rosenstiel P."/>
            <person name="Leippe M."/>
            <person name="Dierking K."/>
            <person name="Kaleta C."/>
            <person name="Schulenburg H."/>
        </authorList>
    </citation>
    <scope>NUCLEOTIDE SEQUENCE [LARGE SCALE GENOMIC DNA]</scope>
    <source>
        <strain evidence="1 2">MYb73</strain>
    </source>
</reference>
<name>A0A2S0I128_9BURK</name>
<accession>A0A2S0I128</accession>
<sequence length="108" mass="11238">MDAKEFVGNWNALRGELLETFMAADGGSAVAAKVRGLGLSAAQLEGLRGVLDLALRDTMYSLLLGLDGAASIGDSQEQFTITGEDGVAIEDIESEAWECFHGDAGVCG</sequence>
<keyword evidence="2" id="KW-1185">Reference proteome</keyword>
<dbReference type="EMBL" id="CP023270">
    <property type="protein sequence ID" value="AVJ25705.1"/>
    <property type="molecule type" value="Genomic_DNA"/>
</dbReference>
<organism evidence="1 2">
    <name type="scientific">Achromobacter spanius</name>
    <dbReference type="NCBI Taxonomy" id="217203"/>
    <lineage>
        <taxon>Bacteria</taxon>
        <taxon>Pseudomonadati</taxon>
        <taxon>Pseudomonadota</taxon>
        <taxon>Betaproteobacteria</taxon>
        <taxon>Burkholderiales</taxon>
        <taxon>Alcaligenaceae</taxon>
        <taxon>Achromobacter</taxon>
    </lineage>
</organism>